<evidence type="ECO:0000256" key="1">
    <source>
        <dbReference type="ARBA" id="ARBA00004236"/>
    </source>
</evidence>
<evidence type="ECO:0000259" key="19">
    <source>
        <dbReference type="Pfam" id="PF00912"/>
    </source>
</evidence>
<keyword evidence="6" id="KW-0645">Protease</keyword>
<evidence type="ECO:0000256" key="11">
    <source>
        <dbReference type="ARBA" id="ARBA00022984"/>
    </source>
</evidence>
<keyword evidence="4" id="KW-1003">Cell membrane</keyword>
<keyword evidence="12 17" id="KW-0472">Membrane</keyword>
<evidence type="ECO:0000256" key="10">
    <source>
        <dbReference type="ARBA" id="ARBA00022960"/>
    </source>
</evidence>
<dbReference type="Gene3D" id="3.40.710.10">
    <property type="entry name" value="DD-peptidase/beta-lactamase superfamily"/>
    <property type="match status" value="1"/>
</dbReference>
<comment type="caution">
    <text evidence="20">The sequence shown here is derived from an EMBL/GenBank/DDBJ whole genome shotgun (WGS) entry which is preliminary data.</text>
</comment>
<dbReference type="GO" id="GO:0005886">
    <property type="term" value="C:plasma membrane"/>
    <property type="evidence" value="ECO:0007669"/>
    <property type="project" value="UniProtKB-SubCell"/>
</dbReference>
<evidence type="ECO:0000256" key="7">
    <source>
        <dbReference type="ARBA" id="ARBA00022676"/>
    </source>
</evidence>
<keyword evidence="11" id="KW-0573">Peptidoglycan synthesis</keyword>
<organism evidence="20 21">
    <name type="scientific">Candidatus Buchananbacteria bacterium RBG_13_36_9</name>
    <dbReference type="NCBI Taxonomy" id="1797530"/>
    <lineage>
        <taxon>Bacteria</taxon>
        <taxon>Candidatus Buchananiibacteriota</taxon>
    </lineage>
</organism>
<comment type="subcellular location">
    <subcellularLocation>
        <location evidence="1">Cell membrane</location>
    </subcellularLocation>
</comment>
<dbReference type="GO" id="GO:0030288">
    <property type="term" value="C:outer membrane-bounded periplasmic space"/>
    <property type="evidence" value="ECO:0007669"/>
    <property type="project" value="TreeGrafter"/>
</dbReference>
<evidence type="ECO:0000256" key="3">
    <source>
        <dbReference type="ARBA" id="ARBA00007739"/>
    </source>
</evidence>
<keyword evidence="10" id="KW-0133">Cell shape</keyword>
<keyword evidence="17" id="KW-1133">Transmembrane helix</keyword>
<dbReference type="SUPFAM" id="SSF56601">
    <property type="entry name" value="beta-lactamase/transpeptidase-like"/>
    <property type="match status" value="1"/>
</dbReference>
<keyword evidence="17" id="KW-0812">Transmembrane</keyword>
<keyword evidence="8" id="KW-0808">Transferase</keyword>
<dbReference type="InterPro" id="IPR050396">
    <property type="entry name" value="Glycosyltr_51/Transpeptidase"/>
</dbReference>
<evidence type="ECO:0000256" key="8">
    <source>
        <dbReference type="ARBA" id="ARBA00022679"/>
    </source>
</evidence>
<dbReference type="GO" id="GO:0008955">
    <property type="term" value="F:peptidoglycan glycosyltransferase activity"/>
    <property type="evidence" value="ECO:0007669"/>
    <property type="project" value="UniProtKB-EC"/>
</dbReference>
<dbReference type="GO" id="GO:0008658">
    <property type="term" value="F:penicillin binding"/>
    <property type="evidence" value="ECO:0007669"/>
    <property type="project" value="InterPro"/>
</dbReference>
<dbReference type="InterPro" id="IPR001264">
    <property type="entry name" value="Glyco_trans_51"/>
</dbReference>
<dbReference type="PANTHER" id="PTHR32282">
    <property type="entry name" value="BINDING PROTEIN TRANSPEPTIDASE, PUTATIVE-RELATED"/>
    <property type="match status" value="1"/>
</dbReference>
<proteinExistence type="inferred from homology"/>
<dbReference type="InterPro" id="IPR023346">
    <property type="entry name" value="Lysozyme-like_dom_sf"/>
</dbReference>
<evidence type="ECO:0000313" key="21">
    <source>
        <dbReference type="Proteomes" id="UP000176498"/>
    </source>
</evidence>
<evidence type="ECO:0000313" key="20">
    <source>
        <dbReference type="EMBL" id="OGY41463.1"/>
    </source>
</evidence>
<evidence type="ECO:0000256" key="5">
    <source>
        <dbReference type="ARBA" id="ARBA00022645"/>
    </source>
</evidence>
<comment type="similarity">
    <text evidence="2">In the C-terminal section; belongs to the transpeptidase family.</text>
</comment>
<evidence type="ECO:0000256" key="12">
    <source>
        <dbReference type="ARBA" id="ARBA00023136"/>
    </source>
</evidence>
<evidence type="ECO:0000256" key="9">
    <source>
        <dbReference type="ARBA" id="ARBA00022801"/>
    </source>
</evidence>
<dbReference type="InterPro" id="IPR013783">
    <property type="entry name" value="Ig-like_fold"/>
</dbReference>
<accession>A0A1G1XMZ2</accession>
<gene>
    <name evidence="20" type="ORF">A2Y82_00975</name>
</gene>
<feature type="transmembrane region" description="Helical" evidence="17">
    <location>
        <begin position="56"/>
        <end position="78"/>
    </location>
</feature>
<dbReference type="AlphaFoldDB" id="A0A1G1XMZ2"/>
<evidence type="ECO:0000256" key="13">
    <source>
        <dbReference type="ARBA" id="ARBA00023268"/>
    </source>
</evidence>
<keyword evidence="13" id="KW-0511">Multifunctional enzyme</keyword>
<dbReference type="FunFam" id="1.10.3810.10:FF:000001">
    <property type="entry name" value="Penicillin-binding protein 1A"/>
    <property type="match status" value="1"/>
</dbReference>
<dbReference type="PANTHER" id="PTHR32282:SF11">
    <property type="entry name" value="PENICILLIN-BINDING PROTEIN 1B"/>
    <property type="match status" value="1"/>
</dbReference>
<evidence type="ECO:0000256" key="17">
    <source>
        <dbReference type="SAM" id="Phobius"/>
    </source>
</evidence>
<evidence type="ECO:0000259" key="18">
    <source>
        <dbReference type="Pfam" id="PF00905"/>
    </source>
</evidence>
<dbReference type="InterPro" id="IPR012338">
    <property type="entry name" value="Beta-lactam/transpept-like"/>
</dbReference>
<keyword evidence="7" id="KW-0328">Glycosyltransferase</keyword>
<sequence>MTFEFNLMPIPQLTKSPKEWQKYKKRKLLDRGKSFLAHHKKLKISGKDAKSLFGKLITLAIILGLLFGIFMIAAFAWYSHDLPDPDKLVGRIVAESTKIYDRKGETLLFDIHGDEKRTIVELDQISDYIKWATISAEDKKFYQHHGFKITSIIRSVIMDVILRKPMQGGSTITQQLVKNAILTPEKKLSRKIKELILSYQIERKYTKDQILKLYFNEIPYGSVNYGVESAANYFFGKRAKDVTLAEAAILAAIPQAPTRLSPYGSHTDLLFNRQKWILSEMAQDGYITEAEAEAAKNEQIEFKKEAISGILAPHFVFYVKELLAEKLGEKALEQGGLKVTTTLDFDKQLIAEEALKNNRENNLKKYNASNAALISVDAKTGEILAMVGSQDFGDEDIDGQVNVAIMPRQPGSSIKPVVYSAAFEKGFTTETILYDVNTVFPSTPKPYEPHDYDQKERGPLTMRAALAGSLNIPAVKTLYLAGYENVKRLMQAMGYSTITDESQCGLSLVLGGCEVKLIDHVGAFTAFARDGERAELAAILRVEDKDGKVLDEFKEQKHKVLSENAVRQINSILTDTNARSFIFGGAPNLTLPNRPVGAKTGTTNDNNDGWTIGFTPSIVTGVWAGNSDGTDMKGNADGVNVAAPIWHEYMAKVLADTPVEYFKTPEELSEELPPILRGQAPSDQEIEIDKASGKLATPLTPDSYRERKKFNQHHCLLYYINKDNPTGPAPENPAADPMFQPWEDGIKQWAEKVAKEQGLELSTEQAPTEYDDLHVPANIPTITLTSPQNNQTLETYPLKFEANASAPRGISRIQYEIDGNLIGTVANPPYILQLTALDFANGYHQLKATAFDDIDNAGSVQIEVNLKLPTTPPQISWISPRENASFYKSVFPLTLNFTTTKADQINSMAIFAQGFSTGSQKIADIYNLSQAQMSVSWQNVTSPGTYEIYALIETKDGQSHESTRLRINILD</sequence>
<keyword evidence="5" id="KW-0121">Carboxypeptidase</keyword>
<evidence type="ECO:0000256" key="4">
    <source>
        <dbReference type="ARBA" id="ARBA00022475"/>
    </source>
</evidence>
<dbReference type="Pfam" id="PF00912">
    <property type="entry name" value="Transgly"/>
    <property type="match status" value="1"/>
</dbReference>
<dbReference type="Pfam" id="PF17957">
    <property type="entry name" value="Big_7"/>
    <property type="match status" value="1"/>
</dbReference>
<keyword evidence="9" id="KW-0378">Hydrolase</keyword>
<dbReference type="NCBIfam" id="TIGR02074">
    <property type="entry name" value="PBP_1a_fam"/>
    <property type="match status" value="1"/>
</dbReference>
<comment type="similarity">
    <text evidence="3">In the N-terminal section; belongs to the glycosyltransferase 51 family.</text>
</comment>
<dbReference type="GO" id="GO:0009002">
    <property type="term" value="F:serine-type D-Ala-D-Ala carboxypeptidase activity"/>
    <property type="evidence" value="ECO:0007669"/>
    <property type="project" value="UniProtKB-EC"/>
</dbReference>
<evidence type="ECO:0000256" key="6">
    <source>
        <dbReference type="ARBA" id="ARBA00022670"/>
    </source>
</evidence>
<reference evidence="20 21" key="1">
    <citation type="journal article" date="2016" name="Nat. Commun.">
        <title>Thousands of microbial genomes shed light on interconnected biogeochemical processes in an aquifer system.</title>
        <authorList>
            <person name="Anantharaman K."/>
            <person name="Brown C.T."/>
            <person name="Hug L.A."/>
            <person name="Sharon I."/>
            <person name="Castelle C.J."/>
            <person name="Probst A.J."/>
            <person name="Thomas B.C."/>
            <person name="Singh A."/>
            <person name="Wilkins M.J."/>
            <person name="Karaoz U."/>
            <person name="Brodie E.L."/>
            <person name="Williams K.H."/>
            <person name="Hubbard S.S."/>
            <person name="Banfield J.F."/>
        </authorList>
    </citation>
    <scope>NUCLEOTIDE SEQUENCE [LARGE SCALE GENOMIC DNA]</scope>
</reference>
<dbReference type="GO" id="GO:0071555">
    <property type="term" value="P:cell wall organization"/>
    <property type="evidence" value="ECO:0007669"/>
    <property type="project" value="UniProtKB-KW"/>
</dbReference>
<dbReference type="InterPro" id="IPR036950">
    <property type="entry name" value="PBP_transglycosylase"/>
</dbReference>
<dbReference type="GO" id="GO:0009252">
    <property type="term" value="P:peptidoglycan biosynthetic process"/>
    <property type="evidence" value="ECO:0007669"/>
    <property type="project" value="UniProtKB-KW"/>
</dbReference>
<dbReference type="SUPFAM" id="SSF53955">
    <property type="entry name" value="Lysozyme-like"/>
    <property type="match status" value="1"/>
</dbReference>
<feature type="domain" description="Penicillin-binding protein transpeptidase" evidence="18">
    <location>
        <begin position="375"/>
        <end position="650"/>
    </location>
</feature>
<evidence type="ECO:0000256" key="15">
    <source>
        <dbReference type="ARBA" id="ARBA00034000"/>
    </source>
</evidence>
<dbReference type="Gene3D" id="2.60.40.10">
    <property type="entry name" value="Immunoglobulins"/>
    <property type="match status" value="2"/>
</dbReference>
<dbReference type="Pfam" id="PF00905">
    <property type="entry name" value="Transpeptidase"/>
    <property type="match status" value="1"/>
</dbReference>
<protein>
    <submittedName>
        <fullName evidence="20">Uncharacterized protein</fullName>
    </submittedName>
</protein>
<dbReference type="InterPro" id="IPR001460">
    <property type="entry name" value="PCN-bd_Tpept"/>
</dbReference>
<dbReference type="GO" id="GO:0006508">
    <property type="term" value="P:proteolysis"/>
    <property type="evidence" value="ECO:0007669"/>
    <property type="project" value="UniProtKB-KW"/>
</dbReference>
<evidence type="ECO:0000256" key="14">
    <source>
        <dbReference type="ARBA" id="ARBA00023316"/>
    </source>
</evidence>
<feature type="domain" description="Glycosyl transferase family 51" evidence="19">
    <location>
        <begin position="110"/>
        <end position="281"/>
    </location>
</feature>
<dbReference type="Proteomes" id="UP000176498">
    <property type="component" value="Unassembled WGS sequence"/>
</dbReference>
<name>A0A1G1XMZ2_9BACT</name>
<evidence type="ECO:0000256" key="2">
    <source>
        <dbReference type="ARBA" id="ARBA00007090"/>
    </source>
</evidence>
<dbReference type="Gene3D" id="1.10.3810.10">
    <property type="entry name" value="Biosynthetic peptidoglycan transglycosylase-like"/>
    <property type="match status" value="1"/>
</dbReference>
<evidence type="ECO:0000256" key="16">
    <source>
        <dbReference type="ARBA" id="ARBA00049902"/>
    </source>
</evidence>
<dbReference type="EMBL" id="MHHZ01000018">
    <property type="protein sequence ID" value="OGY41463.1"/>
    <property type="molecule type" value="Genomic_DNA"/>
</dbReference>
<comment type="catalytic activity">
    <reaction evidence="15">
        <text>Preferential cleavage: (Ac)2-L-Lys-D-Ala-|-D-Ala. Also transpeptidation of peptidyl-alanyl moieties that are N-acyl substituents of D-alanine.</text>
        <dbReference type="EC" id="3.4.16.4"/>
    </reaction>
</comment>
<keyword evidence="14" id="KW-0961">Cell wall biogenesis/degradation</keyword>
<comment type="catalytic activity">
    <reaction evidence="16">
        <text>[GlcNAc-(1-&gt;4)-Mur2Ac(oyl-L-Ala-gamma-D-Glu-L-Lys-D-Ala-D-Ala)](n)-di-trans,octa-cis-undecaprenyl diphosphate + beta-D-GlcNAc-(1-&gt;4)-Mur2Ac(oyl-L-Ala-gamma-D-Glu-L-Lys-D-Ala-D-Ala)-di-trans,octa-cis-undecaprenyl diphosphate = [GlcNAc-(1-&gt;4)-Mur2Ac(oyl-L-Ala-gamma-D-Glu-L-Lys-D-Ala-D-Ala)](n+1)-di-trans,octa-cis-undecaprenyl diphosphate + di-trans,octa-cis-undecaprenyl diphosphate + H(+)</text>
        <dbReference type="Rhea" id="RHEA:23708"/>
        <dbReference type="Rhea" id="RHEA-COMP:9602"/>
        <dbReference type="Rhea" id="RHEA-COMP:9603"/>
        <dbReference type="ChEBI" id="CHEBI:15378"/>
        <dbReference type="ChEBI" id="CHEBI:58405"/>
        <dbReference type="ChEBI" id="CHEBI:60033"/>
        <dbReference type="ChEBI" id="CHEBI:78435"/>
        <dbReference type="EC" id="2.4.99.28"/>
    </reaction>
</comment>
<dbReference type="GO" id="GO:0008360">
    <property type="term" value="P:regulation of cell shape"/>
    <property type="evidence" value="ECO:0007669"/>
    <property type="project" value="UniProtKB-KW"/>
</dbReference>